<dbReference type="Pfam" id="PF07535">
    <property type="entry name" value="zf-DBF"/>
    <property type="match status" value="1"/>
</dbReference>
<dbReference type="EMBL" id="HE650823">
    <property type="protein sequence ID" value="CCF57029.1"/>
    <property type="molecule type" value="Genomic_DNA"/>
</dbReference>
<dbReference type="Gene3D" id="6.10.250.3410">
    <property type="entry name" value="DBF zinc finger"/>
    <property type="match status" value="1"/>
</dbReference>
<dbReference type="InterPro" id="IPR036420">
    <property type="entry name" value="BRCT_dom_sf"/>
</dbReference>
<sequence>MEIEVDCTNTLKSDSILENLVRSSTVAGSNKEKSLAGSVLANNNSKKSTKWDKLLSFQEEWKIKFKNGVKIFFDNNSLASKNRNLVQQLNKKGAYFQKKFRLLGANVVPYLEENVEVVISERSSSNITNFRAHMKVWDYNKLERFFQNLDTDLTHLIENSDETFDFIEYFETSPHIYMFDTLQRYRPLICRKWEVSFLNKSKVPPYPTLKHGTYGRCPFIGDMSVNENAPERITKRYNRDKSNENLALRLRKIFSKSAKPDINRINSPKLIIIPNNHLNSKISFNDLDKMILKRANTVEIQYKSFTEGFDNPLAQNNQIDESLSSMDTIDTEETIPTLDISYQPRSDLKSVDERASQDNSALADENLANNSKIFLEKANIKMCENCQIRFDKIHFNSHVASQTHQEFSSNDSNFIEIDSLISKIKNK</sequence>
<protein>
    <recommendedName>
        <fullName evidence="5">DBF4-type domain-containing protein</fullName>
    </recommendedName>
</protein>
<dbReference type="Gene3D" id="3.40.50.10190">
    <property type="entry name" value="BRCT domain"/>
    <property type="match status" value="1"/>
</dbReference>
<dbReference type="InterPro" id="IPR038545">
    <property type="entry name" value="Znf_DBF_sf"/>
</dbReference>
<dbReference type="RefSeq" id="XP_003956164.1">
    <property type="nucleotide sequence ID" value="XM_003956115.1"/>
</dbReference>
<dbReference type="KEGG" id="kaf:KAFR_0C00330"/>
<keyword evidence="7" id="KW-1185">Reference proteome</keyword>
<name>H2ARM9_KAZAF</name>
<reference evidence="6 7" key="1">
    <citation type="journal article" date="2011" name="Proc. Natl. Acad. Sci. U.S.A.">
        <title>Evolutionary erosion of yeast sex chromosomes by mating-type switching accidents.</title>
        <authorList>
            <person name="Gordon J.L."/>
            <person name="Armisen D."/>
            <person name="Proux-Wera E."/>
            <person name="Oheigeartaigh S.S."/>
            <person name="Byrne K.P."/>
            <person name="Wolfe K.H."/>
        </authorList>
    </citation>
    <scope>NUCLEOTIDE SEQUENCE [LARGE SCALE GENOMIC DNA]</scope>
    <source>
        <strain evidence="7">ATCC 22294 / BCRC 22015 / CBS 2517 / CECT 1963 / NBRC 1671 / NRRL Y-8276</strain>
    </source>
</reference>
<dbReference type="Pfam" id="PF08630">
    <property type="entry name" value="Dfp1_Him1_M"/>
    <property type="match status" value="1"/>
</dbReference>
<dbReference type="STRING" id="1071382.H2ARM9"/>
<dbReference type="InterPro" id="IPR006572">
    <property type="entry name" value="Znf_DBF"/>
</dbReference>
<evidence type="ECO:0000259" key="5">
    <source>
        <dbReference type="PROSITE" id="PS51265"/>
    </source>
</evidence>
<dbReference type="PROSITE" id="PS51265">
    <property type="entry name" value="ZF_DBF4"/>
    <property type="match status" value="1"/>
</dbReference>
<dbReference type="SMART" id="SM00586">
    <property type="entry name" value="ZnF_DBF"/>
    <property type="match status" value="1"/>
</dbReference>
<dbReference type="OrthoDB" id="21380at2759"/>
<dbReference type="HOGENOM" id="CLU_602785_0_0_1"/>
<dbReference type="InParanoid" id="H2ARM9"/>
<dbReference type="GO" id="GO:0003676">
    <property type="term" value="F:nucleic acid binding"/>
    <property type="evidence" value="ECO:0007669"/>
    <property type="project" value="InterPro"/>
</dbReference>
<evidence type="ECO:0000256" key="4">
    <source>
        <dbReference type="PROSITE-ProRule" id="PRU00600"/>
    </source>
</evidence>
<proteinExistence type="predicted"/>
<evidence type="ECO:0000313" key="7">
    <source>
        <dbReference type="Proteomes" id="UP000005220"/>
    </source>
</evidence>
<keyword evidence="1" id="KW-0479">Metal-binding</keyword>
<evidence type="ECO:0000256" key="2">
    <source>
        <dbReference type="ARBA" id="ARBA00022771"/>
    </source>
</evidence>
<dbReference type="GeneID" id="13884949"/>
<accession>H2ARM9</accession>
<evidence type="ECO:0000256" key="1">
    <source>
        <dbReference type="ARBA" id="ARBA00022723"/>
    </source>
</evidence>
<keyword evidence="3" id="KW-0862">Zinc</keyword>
<organism evidence="6 7">
    <name type="scientific">Kazachstania africana (strain ATCC 22294 / BCRC 22015 / CBS 2517 / CECT 1963 / NBRC 1671 / NRRL Y-8276)</name>
    <name type="common">Yeast</name>
    <name type="synonym">Kluyveromyces africanus</name>
    <dbReference type="NCBI Taxonomy" id="1071382"/>
    <lineage>
        <taxon>Eukaryota</taxon>
        <taxon>Fungi</taxon>
        <taxon>Dikarya</taxon>
        <taxon>Ascomycota</taxon>
        <taxon>Saccharomycotina</taxon>
        <taxon>Saccharomycetes</taxon>
        <taxon>Saccharomycetales</taxon>
        <taxon>Saccharomycetaceae</taxon>
        <taxon>Kazachstania</taxon>
    </lineage>
</organism>
<dbReference type="AlphaFoldDB" id="H2ARM9"/>
<dbReference type="GO" id="GO:0008270">
    <property type="term" value="F:zinc ion binding"/>
    <property type="evidence" value="ECO:0007669"/>
    <property type="project" value="UniProtKB-KW"/>
</dbReference>
<dbReference type="eggNOG" id="KOG4139">
    <property type="taxonomic scope" value="Eukaryota"/>
</dbReference>
<evidence type="ECO:0000256" key="3">
    <source>
        <dbReference type="ARBA" id="ARBA00022833"/>
    </source>
</evidence>
<feature type="domain" description="DBF4-type" evidence="5">
    <location>
        <begin position="376"/>
        <end position="427"/>
    </location>
</feature>
<dbReference type="Proteomes" id="UP000005220">
    <property type="component" value="Chromosome 3"/>
</dbReference>
<gene>
    <name evidence="6" type="primary">KAFR0C00330</name>
    <name evidence="6" type="ORF">KAFR_0C00330</name>
</gene>
<evidence type="ECO:0000313" key="6">
    <source>
        <dbReference type="EMBL" id="CCF57029.1"/>
    </source>
</evidence>
<dbReference type="InterPro" id="IPR013939">
    <property type="entry name" value="Regulatory_Dfp1/Him1"/>
</dbReference>
<keyword evidence="2 4" id="KW-0863">Zinc-finger</keyword>